<keyword evidence="2" id="KW-1185">Reference proteome</keyword>
<gene>
    <name evidence="1" type="primary">19</name>
    <name evidence="1" type="ORF">SEA_REYNAULD_19</name>
</gene>
<accession>A0ACD4UJG3</accession>
<dbReference type="EMBL" id="OR159659">
    <property type="protein sequence ID" value="WKW85472.1"/>
    <property type="molecule type" value="Genomic_DNA"/>
</dbReference>
<sequence>MAHFNPGPGDDSIPFGKNEYRRSTVGLKYDTVQIFKDAVPEEPGQPGEKILQSGEVLAKITSGPGKDMWGPYQIDATDGRGDLANVDGVNDTFDAFKLRERNIEAASCYSGTLDQQKCFIRDATGARIELTDAVAEALVAKKHIEITFR</sequence>
<reference evidence="1" key="1">
    <citation type="submission" date="2023-06" db="EMBL/GenBank/DDBJ databases">
        <authorList>
            <person name="DeJong R.J."/>
            <person name="Yoon E."/>
            <person name="Radersma M."/>
            <person name="Veenstra M."/>
            <person name="Churu J."/>
            <person name="Moleakunnel K."/>
            <person name="Weaver G."/>
            <person name="Hill E."/>
            <person name="Janvier A."/>
            <person name="Harlow L."/>
            <person name="Kramer C."/>
            <person name="Seinen K."/>
            <person name="Chen A."/>
            <person name="Minasian M."/>
            <person name="Doorn S."/>
            <person name="Dole C."/>
            <person name="Ramsey F."/>
            <person name="Nieze J."/>
            <person name="Baker A."/>
            <person name="Swierenga S."/>
            <person name="White A."/>
            <person name="Howland A."/>
            <person name="Ko C."/>
            <person name="Russell D.A."/>
            <person name="Jacobs-Sera D."/>
            <person name="Hatfull G.F."/>
        </authorList>
    </citation>
    <scope>NUCLEOTIDE SEQUENCE</scope>
</reference>
<protein>
    <submittedName>
        <fullName evidence="1">Capsid decoration protein</fullName>
    </submittedName>
</protein>
<proteinExistence type="predicted"/>
<dbReference type="Proteomes" id="UP001654496">
    <property type="component" value="Segment"/>
</dbReference>
<evidence type="ECO:0000313" key="1">
    <source>
        <dbReference type="EMBL" id="WKW85472.1"/>
    </source>
</evidence>
<evidence type="ECO:0000313" key="2">
    <source>
        <dbReference type="Proteomes" id="UP001654496"/>
    </source>
</evidence>
<organism evidence="1 2">
    <name type="scientific">Rhodococcus phage Reynauld</name>
    <dbReference type="NCBI Taxonomy" id="3062845"/>
    <lineage>
        <taxon>Viruses</taxon>
        <taxon>Duplodnaviria</taxon>
        <taxon>Heunggongvirae</taxon>
        <taxon>Uroviricota</taxon>
        <taxon>Caudoviricetes</taxon>
        <taxon>Caudoviricetes incertae sedis</taxon>
        <taxon>Reynauldvirus</taxon>
        <taxon>Reynauldvirus reynauld</taxon>
    </lineage>
</organism>
<name>A0ACD4UJG3_9CAUD</name>